<dbReference type="GO" id="GO:0005829">
    <property type="term" value="C:cytosol"/>
    <property type="evidence" value="ECO:0007669"/>
    <property type="project" value="TreeGrafter"/>
</dbReference>
<dbReference type="PROSITE" id="PS50222">
    <property type="entry name" value="EF_HAND_2"/>
    <property type="match status" value="1"/>
</dbReference>
<keyword evidence="6 9" id="KW-0663">Pyridoxal phosphate</keyword>
<dbReference type="SUPFAM" id="SSF81822">
    <property type="entry name" value="RuBisCo LSMT C-terminal, substrate-binding domain"/>
    <property type="match status" value="1"/>
</dbReference>
<dbReference type="InterPro" id="IPR002129">
    <property type="entry name" value="PyrdxlP-dep_de-COase"/>
</dbReference>
<dbReference type="Gene3D" id="1.10.238.10">
    <property type="entry name" value="EF-hand"/>
    <property type="match status" value="2"/>
</dbReference>
<dbReference type="SUPFAM" id="SSF53383">
    <property type="entry name" value="PLP-dependent transferases"/>
    <property type="match status" value="1"/>
</dbReference>
<protein>
    <recommendedName>
        <fullName evidence="3">glutamate decarboxylase</fullName>
        <ecNumber evidence="3">4.1.1.15</ecNumber>
    </recommendedName>
</protein>
<dbReference type="Proteomes" id="UP001374584">
    <property type="component" value="Unassembled WGS sequence"/>
</dbReference>
<dbReference type="GO" id="GO:0030170">
    <property type="term" value="F:pyridoxal phosphate binding"/>
    <property type="evidence" value="ECO:0007669"/>
    <property type="project" value="InterPro"/>
</dbReference>
<evidence type="ECO:0000259" key="10">
    <source>
        <dbReference type="PROSITE" id="PS50222"/>
    </source>
</evidence>
<evidence type="ECO:0000256" key="4">
    <source>
        <dbReference type="ARBA" id="ARBA00022837"/>
    </source>
</evidence>
<comment type="similarity">
    <text evidence="2 9">Belongs to the group II decarboxylase family.</text>
</comment>
<dbReference type="SUPFAM" id="SSF47473">
    <property type="entry name" value="EF-hand"/>
    <property type="match status" value="1"/>
</dbReference>
<dbReference type="Pfam" id="PF09273">
    <property type="entry name" value="Rubis-subs-bind"/>
    <property type="match status" value="1"/>
</dbReference>
<dbReference type="InterPro" id="IPR018247">
    <property type="entry name" value="EF_Hand_1_Ca_BS"/>
</dbReference>
<dbReference type="PROSITE" id="PS00018">
    <property type="entry name" value="EF_HAND_1"/>
    <property type="match status" value="1"/>
</dbReference>
<dbReference type="PANTHER" id="PTHR43321">
    <property type="entry name" value="GLUTAMATE DECARBOXYLASE"/>
    <property type="match status" value="1"/>
</dbReference>
<dbReference type="CDD" id="cd00051">
    <property type="entry name" value="EFh"/>
    <property type="match status" value="1"/>
</dbReference>
<keyword evidence="12" id="KW-1185">Reference proteome</keyword>
<dbReference type="EC" id="4.1.1.15" evidence="3"/>
<evidence type="ECO:0000256" key="6">
    <source>
        <dbReference type="ARBA" id="ARBA00022898"/>
    </source>
</evidence>
<evidence type="ECO:0000256" key="8">
    <source>
        <dbReference type="ARBA" id="ARBA00048868"/>
    </source>
</evidence>
<dbReference type="Pfam" id="PF00282">
    <property type="entry name" value="Pyridoxal_deC"/>
    <property type="match status" value="1"/>
</dbReference>
<comment type="cofactor">
    <cofactor evidence="1 9">
        <name>pyridoxal 5'-phosphate</name>
        <dbReference type="ChEBI" id="CHEBI:597326"/>
    </cofactor>
</comment>
<sequence length="403" mass="45703">MLRRSNLVSVKCLCRYWCVLLRHRSRLPQPGASSSDTVRGFLIQVFDLYGVGLHKVFEAPNLVKELNLKLLIFWCGPQPNSKLLINYGFVDENNSNDRPIVEAALDTEDPQYQDKIMVAQRNGKLSVQVYSGMEREALLDMLPYLRLGYVSPCMERAVLDQLADYFKTRLAGYPTMLAEDESMWRSRADRASTGGAEQIARALAEVVRWYFEVELREVEVREGYYVMNPAKAVELVDENTICVAAILGSTYNGEFEDVKLLNELLLEKNKQTWSGTSTGPGEHPWIKDGNAPDKLIDSAVFSRMKQFRVMNKLKKLALKVIAENMSAEEIHGLPIFDKDNSGYITRDELESTMKEYGMGHDAAIKEIISEVDTIISEVDEVFPDQKKQGKPSQLPTQNFLVEV</sequence>
<dbReference type="GO" id="GO:0005509">
    <property type="term" value="F:calcium ion binding"/>
    <property type="evidence" value="ECO:0007669"/>
    <property type="project" value="InterPro"/>
</dbReference>
<evidence type="ECO:0000313" key="12">
    <source>
        <dbReference type="Proteomes" id="UP001374584"/>
    </source>
</evidence>
<evidence type="ECO:0000256" key="5">
    <source>
        <dbReference type="ARBA" id="ARBA00022860"/>
    </source>
</evidence>
<evidence type="ECO:0000256" key="7">
    <source>
        <dbReference type="ARBA" id="ARBA00023239"/>
    </source>
</evidence>
<organism evidence="11 12">
    <name type="scientific">Phaseolus coccineus</name>
    <name type="common">Scarlet runner bean</name>
    <name type="synonym">Phaseolus multiflorus</name>
    <dbReference type="NCBI Taxonomy" id="3886"/>
    <lineage>
        <taxon>Eukaryota</taxon>
        <taxon>Viridiplantae</taxon>
        <taxon>Streptophyta</taxon>
        <taxon>Embryophyta</taxon>
        <taxon>Tracheophyta</taxon>
        <taxon>Spermatophyta</taxon>
        <taxon>Magnoliopsida</taxon>
        <taxon>eudicotyledons</taxon>
        <taxon>Gunneridae</taxon>
        <taxon>Pentapetalae</taxon>
        <taxon>rosids</taxon>
        <taxon>fabids</taxon>
        <taxon>Fabales</taxon>
        <taxon>Fabaceae</taxon>
        <taxon>Papilionoideae</taxon>
        <taxon>50 kb inversion clade</taxon>
        <taxon>NPAAA clade</taxon>
        <taxon>indigoferoid/millettioid clade</taxon>
        <taxon>Phaseoleae</taxon>
        <taxon>Phaseolus</taxon>
    </lineage>
</organism>
<reference evidence="11 12" key="1">
    <citation type="submission" date="2024-01" db="EMBL/GenBank/DDBJ databases">
        <title>The genomes of 5 underutilized Papilionoideae crops provide insights into root nodulation and disease resistanc.</title>
        <authorList>
            <person name="Jiang F."/>
        </authorList>
    </citation>
    <scope>NUCLEOTIDE SEQUENCE [LARGE SCALE GENOMIC DNA]</scope>
    <source>
        <strain evidence="11">JINMINGXINNONG_FW02</strain>
        <tissue evidence="11">Leaves</tissue>
    </source>
</reference>
<dbReference type="AlphaFoldDB" id="A0AAN9LCF9"/>
<accession>A0AAN9LCF9</accession>
<evidence type="ECO:0000256" key="1">
    <source>
        <dbReference type="ARBA" id="ARBA00001933"/>
    </source>
</evidence>
<proteinExistence type="inferred from homology"/>
<gene>
    <name evidence="11" type="ORF">VNO80_30264</name>
</gene>
<dbReference type="InterPro" id="IPR015353">
    <property type="entry name" value="Rubisco_LSMT_subst-bd"/>
</dbReference>
<dbReference type="InterPro" id="IPR015421">
    <property type="entry name" value="PyrdxlP-dep_Trfase_major"/>
</dbReference>
<keyword evidence="7 9" id="KW-0456">Lyase</keyword>
<dbReference type="InterPro" id="IPR015424">
    <property type="entry name" value="PyrdxlP-dep_Trfase"/>
</dbReference>
<evidence type="ECO:0000256" key="9">
    <source>
        <dbReference type="RuleBase" id="RU000382"/>
    </source>
</evidence>
<keyword evidence="5" id="KW-0112">Calmodulin-binding</keyword>
<dbReference type="EMBL" id="JAYMYR010000011">
    <property type="protein sequence ID" value="KAK7333490.1"/>
    <property type="molecule type" value="Genomic_DNA"/>
</dbReference>
<comment type="caution">
    <text evidence="11">The sequence shown here is derived from an EMBL/GenBank/DDBJ whole genome shotgun (WGS) entry which is preliminary data.</text>
</comment>
<dbReference type="InterPro" id="IPR010107">
    <property type="entry name" value="Glutamate_decarboxylase"/>
</dbReference>
<dbReference type="GO" id="GO:0005516">
    <property type="term" value="F:calmodulin binding"/>
    <property type="evidence" value="ECO:0007669"/>
    <property type="project" value="UniProtKB-KW"/>
</dbReference>
<dbReference type="PANTHER" id="PTHR43321:SF3">
    <property type="entry name" value="GLUTAMATE DECARBOXYLASE"/>
    <property type="match status" value="1"/>
</dbReference>
<keyword evidence="4" id="KW-0106">Calcium</keyword>
<dbReference type="InterPro" id="IPR002048">
    <property type="entry name" value="EF_hand_dom"/>
</dbReference>
<dbReference type="GO" id="GO:0006538">
    <property type="term" value="P:L-glutamate catabolic process"/>
    <property type="evidence" value="ECO:0007669"/>
    <property type="project" value="TreeGrafter"/>
</dbReference>
<dbReference type="InterPro" id="IPR036464">
    <property type="entry name" value="Rubisco_LSMT_subst-bd_sf"/>
</dbReference>
<dbReference type="Gene3D" id="3.40.640.10">
    <property type="entry name" value="Type I PLP-dependent aspartate aminotransferase-like (Major domain)"/>
    <property type="match status" value="1"/>
</dbReference>
<name>A0AAN9LCF9_PHACN</name>
<evidence type="ECO:0000313" key="11">
    <source>
        <dbReference type="EMBL" id="KAK7333490.1"/>
    </source>
</evidence>
<evidence type="ECO:0000256" key="3">
    <source>
        <dbReference type="ARBA" id="ARBA00012421"/>
    </source>
</evidence>
<feature type="domain" description="EF-hand" evidence="10">
    <location>
        <begin position="336"/>
        <end position="359"/>
    </location>
</feature>
<dbReference type="GO" id="GO:0004351">
    <property type="term" value="F:glutamate decarboxylase activity"/>
    <property type="evidence" value="ECO:0007669"/>
    <property type="project" value="UniProtKB-EC"/>
</dbReference>
<comment type="catalytic activity">
    <reaction evidence="8">
        <text>L-glutamate + H(+) = 4-aminobutanoate + CO2</text>
        <dbReference type="Rhea" id="RHEA:17785"/>
        <dbReference type="ChEBI" id="CHEBI:15378"/>
        <dbReference type="ChEBI" id="CHEBI:16526"/>
        <dbReference type="ChEBI" id="CHEBI:29985"/>
        <dbReference type="ChEBI" id="CHEBI:59888"/>
        <dbReference type="EC" id="4.1.1.15"/>
    </reaction>
</comment>
<dbReference type="InterPro" id="IPR011992">
    <property type="entry name" value="EF-hand-dom_pair"/>
</dbReference>
<evidence type="ECO:0000256" key="2">
    <source>
        <dbReference type="ARBA" id="ARBA00009533"/>
    </source>
</evidence>